<evidence type="ECO:0000256" key="2">
    <source>
        <dbReference type="ARBA" id="ARBA00022737"/>
    </source>
</evidence>
<feature type="disulfide bond" evidence="5">
    <location>
        <begin position="38"/>
        <end position="65"/>
    </location>
</feature>
<dbReference type="STRING" id="37653.A0A0L8GPB1"/>
<sequence>MYEDKKCKLITCPIFHKPAHSFMINVAYTYNSVIHFSCLSGYFLRGNNSIQCQETKQWSSPSPVCETIKCLPPHPPKHGSANNTNEVEINETVSFSCLKPYNLKGESVLTCLQDGSWNFPTPVCTLSCFVPEIAGRVVTISEGIILKPRTTLINEGGKKRPEQQRRQPRWQQYERTHKLRKIQEQYQNEGQGQQQQQQKRKRRRGENQQTKYH</sequence>
<keyword evidence="3 5" id="KW-1015">Disulfide bond</keyword>
<evidence type="ECO:0000313" key="8">
    <source>
        <dbReference type="EMBL" id="KOF78866.1"/>
    </source>
</evidence>
<dbReference type="InterPro" id="IPR050350">
    <property type="entry name" value="Compl-Cell_Adhes-Reg"/>
</dbReference>
<dbReference type="PROSITE" id="PS50923">
    <property type="entry name" value="SUSHI"/>
    <property type="match status" value="2"/>
</dbReference>
<accession>A0A0L8GPB1</accession>
<dbReference type="EMBL" id="KQ420923">
    <property type="protein sequence ID" value="KOF78866.1"/>
    <property type="molecule type" value="Genomic_DNA"/>
</dbReference>
<evidence type="ECO:0000256" key="3">
    <source>
        <dbReference type="ARBA" id="ARBA00023157"/>
    </source>
</evidence>
<gene>
    <name evidence="8" type="ORF">OCBIM_22030198mg</name>
</gene>
<dbReference type="CDD" id="cd00033">
    <property type="entry name" value="CCP"/>
    <property type="match status" value="2"/>
</dbReference>
<reference evidence="8" key="1">
    <citation type="submission" date="2015-07" db="EMBL/GenBank/DDBJ databases">
        <title>MeaNS - Measles Nucleotide Surveillance Program.</title>
        <authorList>
            <person name="Tran T."/>
            <person name="Druce J."/>
        </authorList>
    </citation>
    <scope>NUCLEOTIDE SEQUENCE</scope>
    <source>
        <strain evidence="8">UCB-OBI-ISO-001</strain>
        <tissue evidence="8">Gonad</tissue>
    </source>
</reference>
<evidence type="ECO:0000256" key="6">
    <source>
        <dbReference type="SAM" id="MobiDB-lite"/>
    </source>
</evidence>
<dbReference type="AlphaFoldDB" id="A0A0L8GPB1"/>
<comment type="caution">
    <text evidence="5">Lacks conserved residue(s) required for the propagation of feature annotation.</text>
</comment>
<feature type="compositionally biased region" description="Low complexity" evidence="6">
    <location>
        <begin position="184"/>
        <end position="197"/>
    </location>
</feature>
<feature type="disulfide bond" evidence="5">
    <location>
        <begin position="97"/>
        <end position="124"/>
    </location>
</feature>
<name>A0A0L8GPB1_OCTBM</name>
<feature type="domain" description="Sushi" evidence="7">
    <location>
        <begin position="10"/>
        <end position="67"/>
    </location>
</feature>
<dbReference type="InterPro" id="IPR035976">
    <property type="entry name" value="Sushi/SCR/CCP_sf"/>
</dbReference>
<protein>
    <recommendedName>
        <fullName evidence="7">Sushi domain-containing protein</fullName>
    </recommendedName>
</protein>
<feature type="compositionally biased region" description="Basic and acidic residues" evidence="6">
    <location>
        <begin position="156"/>
        <end position="165"/>
    </location>
</feature>
<dbReference type="InterPro" id="IPR000436">
    <property type="entry name" value="Sushi_SCR_CCP_dom"/>
</dbReference>
<dbReference type="OrthoDB" id="6126934at2759"/>
<dbReference type="SUPFAM" id="SSF57535">
    <property type="entry name" value="Complement control module/SCR domain"/>
    <property type="match status" value="2"/>
</dbReference>
<evidence type="ECO:0000259" key="7">
    <source>
        <dbReference type="PROSITE" id="PS50923"/>
    </source>
</evidence>
<keyword evidence="4" id="KW-0325">Glycoprotein</keyword>
<evidence type="ECO:0000256" key="4">
    <source>
        <dbReference type="ARBA" id="ARBA00023180"/>
    </source>
</evidence>
<dbReference type="PANTHER" id="PTHR19325:SF575">
    <property type="entry name" value="LOCOMOTION-RELATED PROTEIN HIKARU GENKI"/>
    <property type="match status" value="1"/>
</dbReference>
<feature type="domain" description="Sushi" evidence="7">
    <location>
        <begin position="68"/>
        <end position="126"/>
    </location>
</feature>
<evidence type="ECO:0000256" key="5">
    <source>
        <dbReference type="PROSITE-ProRule" id="PRU00302"/>
    </source>
</evidence>
<dbReference type="SMART" id="SM00032">
    <property type="entry name" value="CCP"/>
    <property type="match status" value="2"/>
</dbReference>
<dbReference type="Gene3D" id="2.10.70.10">
    <property type="entry name" value="Complement Module, domain 1"/>
    <property type="match status" value="2"/>
</dbReference>
<keyword evidence="2" id="KW-0677">Repeat</keyword>
<dbReference type="PANTHER" id="PTHR19325">
    <property type="entry name" value="COMPLEMENT COMPONENT-RELATED SUSHI DOMAIN-CONTAINING"/>
    <property type="match status" value="1"/>
</dbReference>
<dbReference type="Pfam" id="PF00084">
    <property type="entry name" value="Sushi"/>
    <property type="match status" value="2"/>
</dbReference>
<proteinExistence type="predicted"/>
<keyword evidence="1 5" id="KW-0768">Sushi</keyword>
<evidence type="ECO:0000256" key="1">
    <source>
        <dbReference type="ARBA" id="ARBA00022659"/>
    </source>
</evidence>
<feature type="region of interest" description="Disordered" evidence="6">
    <location>
        <begin position="152"/>
        <end position="213"/>
    </location>
</feature>
<organism evidence="8">
    <name type="scientific">Octopus bimaculoides</name>
    <name type="common">California two-spotted octopus</name>
    <dbReference type="NCBI Taxonomy" id="37653"/>
    <lineage>
        <taxon>Eukaryota</taxon>
        <taxon>Metazoa</taxon>
        <taxon>Spiralia</taxon>
        <taxon>Lophotrochozoa</taxon>
        <taxon>Mollusca</taxon>
        <taxon>Cephalopoda</taxon>
        <taxon>Coleoidea</taxon>
        <taxon>Octopodiformes</taxon>
        <taxon>Octopoda</taxon>
        <taxon>Incirrata</taxon>
        <taxon>Octopodidae</taxon>
        <taxon>Octopus</taxon>
    </lineage>
</organism>